<name>A0A316IDQ9_9PSEU</name>
<organism evidence="2 3">
    <name type="scientific">Lentzea atacamensis</name>
    <dbReference type="NCBI Taxonomy" id="531938"/>
    <lineage>
        <taxon>Bacteria</taxon>
        <taxon>Bacillati</taxon>
        <taxon>Actinomycetota</taxon>
        <taxon>Actinomycetes</taxon>
        <taxon>Pseudonocardiales</taxon>
        <taxon>Pseudonocardiaceae</taxon>
        <taxon>Lentzea</taxon>
    </lineage>
</organism>
<accession>A0A316IDQ9</accession>
<proteinExistence type="predicted"/>
<sequence>MRATKIVAAALLIAAVASSAPGIGTDREHILGADISPAREHILGTDISPAREHILGTDASTMREHIL</sequence>
<dbReference type="AlphaFoldDB" id="A0A316IDQ9"/>
<dbReference type="Proteomes" id="UP000246005">
    <property type="component" value="Unassembled WGS sequence"/>
</dbReference>
<dbReference type="RefSeq" id="WP_109632253.1">
    <property type="nucleotide sequence ID" value="NZ_QGHB01000001.1"/>
</dbReference>
<feature type="chain" id="PRO_5016432610" evidence="1">
    <location>
        <begin position="20"/>
        <end position="67"/>
    </location>
</feature>
<gene>
    <name evidence="2" type="ORF">C8D88_1011600</name>
</gene>
<dbReference type="EMBL" id="QGHB01000001">
    <property type="protein sequence ID" value="PWK91562.1"/>
    <property type="molecule type" value="Genomic_DNA"/>
</dbReference>
<reference evidence="2 3" key="1">
    <citation type="submission" date="2018-05" db="EMBL/GenBank/DDBJ databases">
        <title>Genomic Encyclopedia of Type Strains, Phase IV (KMG-IV): sequencing the most valuable type-strain genomes for metagenomic binning, comparative biology and taxonomic classification.</title>
        <authorList>
            <person name="Goeker M."/>
        </authorList>
    </citation>
    <scope>NUCLEOTIDE SEQUENCE [LARGE SCALE GENOMIC DNA]</scope>
    <source>
        <strain evidence="2 3">DSM 45480</strain>
    </source>
</reference>
<protein>
    <submittedName>
        <fullName evidence="2">Uncharacterized protein</fullName>
    </submittedName>
</protein>
<evidence type="ECO:0000313" key="2">
    <source>
        <dbReference type="EMBL" id="PWK91562.1"/>
    </source>
</evidence>
<keyword evidence="1" id="KW-0732">Signal</keyword>
<evidence type="ECO:0000313" key="3">
    <source>
        <dbReference type="Proteomes" id="UP000246005"/>
    </source>
</evidence>
<comment type="caution">
    <text evidence="2">The sequence shown here is derived from an EMBL/GenBank/DDBJ whole genome shotgun (WGS) entry which is preliminary data.</text>
</comment>
<feature type="signal peptide" evidence="1">
    <location>
        <begin position="1"/>
        <end position="19"/>
    </location>
</feature>
<evidence type="ECO:0000256" key="1">
    <source>
        <dbReference type="SAM" id="SignalP"/>
    </source>
</evidence>